<dbReference type="GO" id="GO:0031490">
    <property type="term" value="F:chromatin DNA binding"/>
    <property type="evidence" value="ECO:0000318"/>
    <property type="project" value="GO_Central"/>
</dbReference>
<dbReference type="InterPro" id="IPR057332">
    <property type="entry name" value="SBNO_a/b_dom"/>
</dbReference>
<proteinExistence type="inferred from homology"/>
<evidence type="ECO:0000259" key="3">
    <source>
        <dbReference type="PROSITE" id="PS51192"/>
    </source>
</evidence>
<keyword evidence="4" id="KW-0547">Nucleotide-binding</keyword>
<dbReference type="Pfam" id="PF13872">
    <property type="entry name" value="AAA_34"/>
    <property type="match status" value="1"/>
</dbReference>
<dbReference type="PROSITE" id="PS51192">
    <property type="entry name" value="HELICASE_ATP_BIND_1"/>
    <property type="match status" value="1"/>
</dbReference>
<feature type="domain" description="Helicase ATP-binding" evidence="3">
    <location>
        <begin position="119"/>
        <end position="285"/>
    </location>
</feature>
<feature type="region of interest" description="Disordered" evidence="2">
    <location>
        <begin position="1"/>
        <end position="42"/>
    </location>
</feature>
<dbReference type="OrthoDB" id="421838at2759"/>
<feature type="compositionally biased region" description="Polar residues" evidence="2">
    <location>
        <begin position="1224"/>
        <end position="1233"/>
    </location>
</feature>
<keyword evidence="4" id="KW-0067">ATP-binding</keyword>
<protein>
    <submittedName>
        <fullName evidence="4">Protein with Helicase_C domain</fullName>
    </submittedName>
</protein>
<dbReference type="InterPro" id="IPR014001">
    <property type="entry name" value="Helicase_ATP-bd"/>
</dbReference>
<feature type="compositionally biased region" description="Acidic residues" evidence="2">
    <location>
        <begin position="33"/>
        <end position="42"/>
    </location>
</feature>
<dbReference type="EMBL" id="DF237093">
    <property type="protein sequence ID" value="GAQ83346.1"/>
    <property type="molecule type" value="Genomic_DNA"/>
</dbReference>
<keyword evidence="4" id="KW-0378">Hydrolase</keyword>
<feature type="compositionally biased region" description="Low complexity" evidence="2">
    <location>
        <begin position="497"/>
        <end position="517"/>
    </location>
</feature>
<reference evidence="4 5" key="1">
    <citation type="journal article" date="2014" name="Nat. Commun.">
        <title>Klebsormidium flaccidum genome reveals primary factors for plant terrestrial adaptation.</title>
        <authorList>
            <person name="Hori K."/>
            <person name="Maruyama F."/>
            <person name="Fujisawa T."/>
            <person name="Togashi T."/>
            <person name="Yamamoto N."/>
            <person name="Seo M."/>
            <person name="Sato S."/>
            <person name="Yamada T."/>
            <person name="Mori H."/>
            <person name="Tajima N."/>
            <person name="Moriyama T."/>
            <person name="Ikeuchi M."/>
            <person name="Watanabe M."/>
            <person name="Wada H."/>
            <person name="Kobayashi K."/>
            <person name="Saito M."/>
            <person name="Masuda T."/>
            <person name="Sasaki-Sekimoto Y."/>
            <person name="Mashiguchi K."/>
            <person name="Awai K."/>
            <person name="Shimojima M."/>
            <person name="Masuda S."/>
            <person name="Iwai M."/>
            <person name="Nobusawa T."/>
            <person name="Narise T."/>
            <person name="Kondo S."/>
            <person name="Saito H."/>
            <person name="Sato R."/>
            <person name="Murakawa M."/>
            <person name="Ihara Y."/>
            <person name="Oshima-Yamada Y."/>
            <person name="Ohtaka K."/>
            <person name="Satoh M."/>
            <person name="Sonobe K."/>
            <person name="Ishii M."/>
            <person name="Ohtani R."/>
            <person name="Kanamori-Sato M."/>
            <person name="Honoki R."/>
            <person name="Miyazaki D."/>
            <person name="Mochizuki H."/>
            <person name="Umetsu J."/>
            <person name="Higashi K."/>
            <person name="Shibata D."/>
            <person name="Kamiya Y."/>
            <person name="Sato N."/>
            <person name="Nakamura Y."/>
            <person name="Tabata S."/>
            <person name="Ida S."/>
            <person name="Kurokawa K."/>
            <person name="Ohta H."/>
        </authorList>
    </citation>
    <scope>NUCLEOTIDE SEQUENCE [LARGE SCALE GENOMIC DNA]</scope>
    <source>
        <strain evidence="4 5">NIES-2285</strain>
    </source>
</reference>
<dbReference type="PANTHER" id="PTHR12706">
    <property type="entry name" value="STRAWBERRY NOTCH-RELATED"/>
    <property type="match status" value="1"/>
</dbReference>
<evidence type="ECO:0000313" key="5">
    <source>
        <dbReference type="Proteomes" id="UP000054558"/>
    </source>
</evidence>
<dbReference type="Gene3D" id="3.40.50.300">
    <property type="entry name" value="P-loop containing nucleotide triphosphate hydrolases"/>
    <property type="match status" value="1"/>
</dbReference>
<dbReference type="Pfam" id="PF13871">
    <property type="entry name" value="Helicase_C_4"/>
    <property type="match status" value="1"/>
</dbReference>
<dbReference type="Pfam" id="PF25373">
    <property type="entry name" value="SBNO"/>
    <property type="match status" value="1"/>
</dbReference>
<evidence type="ECO:0000256" key="2">
    <source>
        <dbReference type="SAM" id="MobiDB-lite"/>
    </source>
</evidence>
<dbReference type="OMA" id="DGFYCSK"/>
<name>A0A1Y1I3M9_KLENI</name>
<feature type="region of interest" description="Disordered" evidence="2">
    <location>
        <begin position="1202"/>
        <end position="1273"/>
    </location>
</feature>
<dbReference type="SUPFAM" id="SSF52540">
    <property type="entry name" value="P-loop containing nucleoside triphosphate hydrolases"/>
    <property type="match status" value="2"/>
</dbReference>
<dbReference type="Proteomes" id="UP000054558">
    <property type="component" value="Unassembled WGS sequence"/>
</dbReference>
<evidence type="ECO:0000256" key="1">
    <source>
        <dbReference type="ARBA" id="ARBA00006992"/>
    </source>
</evidence>
<dbReference type="GO" id="GO:0006355">
    <property type="term" value="P:regulation of DNA-templated transcription"/>
    <property type="evidence" value="ECO:0000318"/>
    <property type="project" value="GO_Central"/>
</dbReference>
<dbReference type="GO" id="GO:0005634">
    <property type="term" value="C:nucleus"/>
    <property type="evidence" value="ECO:0000318"/>
    <property type="project" value="GO_Central"/>
</dbReference>
<dbReference type="GO" id="GO:0004386">
    <property type="term" value="F:helicase activity"/>
    <property type="evidence" value="ECO:0007669"/>
    <property type="project" value="UniProtKB-KW"/>
</dbReference>
<feature type="region of interest" description="Disordered" evidence="2">
    <location>
        <begin position="488"/>
        <end position="517"/>
    </location>
</feature>
<dbReference type="InterPro" id="IPR026741">
    <property type="entry name" value="SNO"/>
</dbReference>
<accession>A0A1Y1I3M9</accession>
<dbReference type="GO" id="GO:0042393">
    <property type="term" value="F:histone binding"/>
    <property type="evidence" value="ECO:0000318"/>
    <property type="project" value="GO_Central"/>
</dbReference>
<dbReference type="InterPro" id="IPR039187">
    <property type="entry name" value="SNO_AAA"/>
</dbReference>
<keyword evidence="4" id="KW-0347">Helicase</keyword>
<dbReference type="AlphaFoldDB" id="A0A1Y1I3M9"/>
<dbReference type="InterPro" id="IPR026937">
    <property type="entry name" value="SBNO_Helicase_C_dom"/>
</dbReference>
<comment type="similarity">
    <text evidence="1">Belongs to the SBNO family.</text>
</comment>
<dbReference type="InterPro" id="IPR027417">
    <property type="entry name" value="P-loop_NTPase"/>
</dbReference>
<organism evidence="4 5">
    <name type="scientific">Klebsormidium nitens</name>
    <name type="common">Green alga</name>
    <name type="synonym">Ulothrix nitens</name>
    <dbReference type="NCBI Taxonomy" id="105231"/>
    <lineage>
        <taxon>Eukaryota</taxon>
        <taxon>Viridiplantae</taxon>
        <taxon>Streptophyta</taxon>
        <taxon>Klebsormidiophyceae</taxon>
        <taxon>Klebsormidiales</taxon>
        <taxon>Klebsormidiaceae</taxon>
        <taxon>Klebsormidium</taxon>
    </lineage>
</organism>
<keyword evidence="5" id="KW-1185">Reference proteome</keyword>
<dbReference type="PANTHER" id="PTHR12706:SF33">
    <property type="entry name" value="PROTEIN WITH HELICASE_C DOMAIN"/>
    <property type="match status" value="1"/>
</dbReference>
<sequence length="1273" mass="138494">MLRVSQAAAQPGGRNVKNPGGSLPEARRRDAESQELEGDDSFAEEVSKEVFAAYVCRSQSKGLDHPGDIAEAASLAAIPLPPSRFPLFDSLPSAIVEGGKLSKLQLEGVMYACQAHTSILPNGSRQGFYIGDSTGVGKGRQCSGIILDSFARGRRKHVWVSTSEDLSLDAERDLRDIDCHVNVIRNLQSLDREMKATGLSKDFQEGVLFTTYSTLVSTNKKGKRLDQLVAWCGGESFDGVLIFDEAHKSKNFVVGKEGASSKVSVTVIQIQELLPKARVVYCSATGVSEIGHCAYMTRMGLWGPGTPFKDFEYFVESMKKRGLGFLEMLAMEMKASGFYVSRGLSFKQAEFLELECKLSEHQMQVYDDAVRLWSKLREDLALALNLTKAPVRDLSRTFWSCQQRFFKMLCISLKVPTVVAEAKDALANGNCVVIGLQTTGEASLDKELEKDEKISDFVSTTKEMLLRFIETQFPIRIYEDQTLQINLAPGASSEGPASQAGTQAGPSSQSAAAARATPTGPIEENCLAMRDLLIESACDLELPPNVLDELVDQLGGPSAVAEMTGRKGRVVRTANGSIQYELRVKSEASELDSLNTSECKAFMKGQKLVAIVSDAASTGISLHADQRVENQRRRVHLTIELPWSADKAIQQLGRSHRSNQTSAPLYKLVTTDLGGEKRFASAVARRLQSLGALTRGDRRAASGVDLSEWNIDSPLGRKALKKMYDAIIEGSSRLPNGVRFDDLNPFSSYDGSQPSTATELNTAMQECVTLMGVNVSESTRKRALVSDAPDNGALYRIVSELIASKDPLKVQLATEMMRQVRQASAAAGAGDAAATDDLSTAEAVGKDLSDVKRFLNRLLGLPCRKQNVLFNYFVAVLAAEVRAAKQEGKYSEGVSDLPGTDVRRAKPPEVVWTDPWSGLATKRHDLIVDRGVSFEAAVAQLEHERGEPRDGFYMSNREWFGRPMFLMAIQKPGASAFVVTRPNTGKSFFEMDEDELADKYRAMEPDKVQAGWTAMYERSLHSCLHGAACTNGRSCAAGMRVSEVTVLQGAVVPIWGTLEQLLDKYAMQLNKSDRGMRVVRVELNDTDKVIGIRYPAYLLEEVKALVTAAQLERAAWSKTTQSTVEPVRPVDPKALAKATRPKLTMLSFFQPKTADAPTVGPLPAVANTMNNSKGGTIPVRTVHASAAVDSIDLKQTIAGAVGQAGKRPAQAETGQKDAKRKRSLPTQQTNTLHSMFKTKIVAPANATGSARPIRKAAGGSSEQSPIDLTESDC</sequence>
<evidence type="ECO:0000313" key="4">
    <source>
        <dbReference type="EMBL" id="GAQ83346.1"/>
    </source>
</evidence>
<gene>
    <name evidence="4" type="ORF">KFL_001440330</name>
</gene>